<evidence type="ECO:0000259" key="1">
    <source>
        <dbReference type="Pfam" id="PF17100"/>
    </source>
</evidence>
<evidence type="ECO:0000313" key="3">
    <source>
        <dbReference type="Proteomes" id="UP000241462"/>
    </source>
</evidence>
<dbReference type="EMBL" id="KZ678414">
    <property type="protein sequence ID" value="PSR90859.1"/>
    <property type="molecule type" value="Genomic_DNA"/>
</dbReference>
<keyword evidence="3" id="KW-1185">Reference proteome</keyword>
<evidence type="ECO:0000313" key="2">
    <source>
        <dbReference type="EMBL" id="PSR90859.1"/>
    </source>
</evidence>
<sequence length="175" mass="18852">MALLSLTPCSCFGERPRQPLSNQPVYPSAMVGKHTKRMNARFLRRDDSPSKAVSNQTEEQAATLESAVKGTSNTEVSRANDSRDRVAPCEANLDVELCGPEDAAKIDMPQSQAKRQAHMNLFLHSGLEKTAKLAALEKKAADAIHIVLSVKGALNSALTAVRIAAIAWTGIFVNP</sequence>
<gene>
    <name evidence="2" type="ORF">BD289DRAFT_452112</name>
</gene>
<dbReference type="InParanoid" id="A0A2T3AC96"/>
<name>A0A2T3AC96_9PEZI</name>
<reference evidence="2 3" key="1">
    <citation type="journal article" date="2018" name="Mycol. Prog.">
        <title>Coniella lustricola, a new species from submerged detritus.</title>
        <authorList>
            <person name="Raudabaugh D.B."/>
            <person name="Iturriaga T."/>
            <person name="Carver A."/>
            <person name="Mondo S."/>
            <person name="Pangilinan J."/>
            <person name="Lipzen A."/>
            <person name="He G."/>
            <person name="Amirebrahimi M."/>
            <person name="Grigoriev I.V."/>
            <person name="Miller A.N."/>
        </authorList>
    </citation>
    <scope>NUCLEOTIDE SEQUENCE [LARGE SCALE GENOMIC DNA]</scope>
    <source>
        <strain evidence="2 3">B22-T-1</strain>
    </source>
</reference>
<proteinExistence type="predicted"/>
<dbReference type="InterPro" id="IPR031359">
    <property type="entry name" value="NACHT_N"/>
</dbReference>
<organism evidence="2 3">
    <name type="scientific">Coniella lustricola</name>
    <dbReference type="NCBI Taxonomy" id="2025994"/>
    <lineage>
        <taxon>Eukaryota</taxon>
        <taxon>Fungi</taxon>
        <taxon>Dikarya</taxon>
        <taxon>Ascomycota</taxon>
        <taxon>Pezizomycotina</taxon>
        <taxon>Sordariomycetes</taxon>
        <taxon>Sordariomycetidae</taxon>
        <taxon>Diaporthales</taxon>
        <taxon>Schizoparmaceae</taxon>
        <taxon>Coniella</taxon>
    </lineage>
</organism>
<feature type="domain" description="NWD NACHT-NTPase N-terminal" evidence="1">
    <location>
        <begin position="101"/>
        <end position="171"/>
    </location>
</feature>
<dbReference type="Pfam" id="PF17100">
    <property type="entry name" value="NACHT_N"/>
    <property type="match status" value="1"/>
</dbReference>
<protein>
    <recommendedName>
        <fullName evidence="1">NWD NACHT-NTPase N-terminal domain-containing protein</fullName>
    </recommendedName>
</protein>
<accession>A0A2T3AC96</accession>
<dbReference type="AlphaFoldDB" id="A0A2T3AC96"/>
<dbReference type="Proteomes" id="UP000241462">
    <property type="component" value="Unassembled WGS sequence"/>
</dbReference>